<dbReference type="InterPro" id="IPR027417">
    <property type="entry name" value="P-loop_NTPase"/>
</dbReference>
<keyword evidence="1" id="KW-0233">DNA recombination</keyword>
<keyword evidence="1" id="KW-0067">ATP-binding</keyword>
<evidence type="ECO:0000259" key="2">
    <source>
        <dbReference type="Pfam" id="PF05970"/>
    </source>
</evidence>
<proteinExistence type="inferred from homology"/>
<dbReference type="GO" id="GO:0005524">
    <property type="term" value="F:ATP binding"/>
    <property type="evidence" value="ECO:0007669"/>
    <property type="project" value="UniProtKB-KW"/>
</dbReference>
<dbReference type="PaxDb" id="4097-A0A1S3XD54"/>
<dbReference type="Gene3D" id="3.40.50.300">
    <property type="entry name" value="P-loop containing nucleotide triphosphate hydrolases"/>
    <property type="match status" value="1"/>
</dbReference>
<dbReference type="AlphaFoldDB" id="A0A1S3XD54"/>
<dbReference type="PANTHER" id="PTHR10492">
    <property type="match status" value="1"/>
</dbReference>
<keyword evidence="1" id="KW-0234">DNA repair</keyword>
<dbReference type="OrthoDB" id="1263365at2759"/>
<dbReference type="KEGG" id="nta:107763877"/>
<comment type="similarity">
    <text evidence="1">Belongs to the helicase family.</text>
</comment>
<dbReference type="OMA" id="IRDEMAY"/>
<comment type="catalytic activity">
    <reaction evidence="1">
        <text>ATP + H2O = ADP + phosphate + H(+)</text>
        <dbReference type="Rhea" id="RHEA:13065"/>
        <dbReference type="ChEBI" id="CHEBI:15377"/>
        <dbReference type="ChEBI" id="CHEBI:15378"/>
        <dbReference type="ChEBI" id="CHEBI:30616"/>
        <dbReference type="ChEBI" id="CHEBI:43474"/>
        <dbReference type="ChEBI" id="CHEBI:456216"/>
        <dbReference type="EC" id="5.6.2.3"/>
    </reaction>
</comment>
<feature type="domain" description="DNA helicase Pif1-like DEAD-box helicase" evidence="2">
    <location>
        <begin position="29"/>
        <end position="164"/>
    </location>
</feature>
<dbReference type="GO" id="GO:0000723">
    <property type="term" value="P:telomere maintenance"/>
    <property type="evidence" value="ECO:0007669"/>
    <property type="project" value="InterPro"/>
</dbReference>
<dbReference type="RefSeq" id="XP_016437870.1">
    <property type="nucleotide sequence ID" value="XM_016582384.1"/>
</dbReference>
<evidence type="ECO:0000256" key="1">
    <source>
        <dbReference type="RuleBase" id="RU363044"/>
    </source>
</evidence>
<comment type="cofactor">
    <cofactor evidence="1">
        <name>Mg(2+)</name>
        <dbReference type="ChEBI" id="CHEBI:18420"/>
    </cofactor>
</comment>
<name>A0A1S3XD54_TOBAC</name>
<keyword evidence="1" id="KW-0227">DNA damage</keyword>
<dbReference type="PANTHER" id="PTHR10492:SF100">
    <property type="entry name" value="ATP-DEPENDENT DNA HELICASE"/>
    <property type="match status" value="1"/>
</dbReference>
<dbReference type="InterPro" id="IPR010285">
    <property type="entry name" value="DNA_helicase_pif1-like_DEAD"/>
</dbReference>
<keyword evidence="1" id="KW-0547">Nucleotide-binding</keyword>
<reference evidence="3" key="1">
    <citation type="submission" date="2025-08" db="UniProtKB">
        <authorList>
            <consortium name="RefSeq"/>
        </authorList>
    </citation>
    <scope>IDENTIFICATION</scope>
</reference>
<accession>A0A1S3XD54</accession>
<dbReference type="GO" id="GO:0016887">
    <property type="term" value="F:ATP hydrolysis activity"/>
    <property type="evidence" value="ECO:0007669"/>
    <property type="project" value="RHEA"/>
</dbReference>
<organism evidence="3">
    <name type="scientific">Nicotiana tabacum</name>
    <name type="common">Common tobacco</name>
    <dbReference type="NCBI Taxonomy" id="4097"/>
    <lineage>
        <taxon>Eukaryota</taxon>
        <taxon>Viridiplantae</taxon>
        <taxon>Streptophyta</taxon>
        <taxon>Embryophyta</taxon>
        <taxon>Tracheophyta</taxon>
        <taxon>Spermatophyta</taxon>
        <taxon>Magnoliopsida</taxon>
        <taxon>eudicotyledons</taxon>
        <taxon>Gunneridae</taxon>
        <taxon>Pentapetalae</taxon>
        <taxon>asterids</taxon>
        <taxon>lamiids</taxon>
        <taxon>Solanales</taxon>
        <taxon>Solanaceae</taxon>
        <taxon>Nicotianoideae</taxon>
        <taxon>Nicotianeae</taxon>
        <taxon>Nicotiana</taxon>
    </lineage>
</organism>
<keyword evidence="1" id="KW-0378">Hydrolase</keyword>
<dbReference type="GO" id="GO:0043139">
    <property type="term" value="F:5'-3' DNA helicase activity"/>
    <property type="evidence" value="ECO:0007669"/>
    <property type="project" value="UniProtKB-EC"/>
</dbReference>
<dbReference type="EC" id="5.6.2.3" evidence="1"/>
<dbReference type="Pfam" id="PF05970">
    <property type="entry name" value="PIF1"/>
    <property type="match status" value="1"/>
</dbReference>
<sequence>MRKSANEAEDVQFERNIIVSEKDLLLEKKLNSQQRRAYNIILDRVYSHKPGAFFIDGLGGTGKTFLYRALLANIRSKGFIALATASSDVAVSILPGGRTAHSRFKISIIDENFTCNISKQIALATLIQDSKLIVWDEASMAKKKMIEAFDTLLKDLMNTNILFGVKL</sequence>
<protein>
    <recommendedName>
        <fullName evidence="1">ATP-dependent DNA helicase</fullName>
        <ecNumber evidence="1">5.6.2.3</ecNumber>
    </recommendedName>
</protein>
<dbReference type="GO" id="GO:0006310">
    <property type="term" value="P:DNA recombination"/>
    <property type="evidence" value="ECO:0007669"/>
    <property type="project" value="UniProtKB-KW"/>
</dbReference>
<gene>
    <name evidence="3" type="primary">LOC107763877</name>
</gene>
<dbReference type="GO" id="GO:0006281">
    <property type="term" value="P:DNA repair"/>
    <property type="evidence" value="ECO:0007669"/>
    <property type="project" value="UniProtKB-KW"/>
</dbReference>
<evidence type="ECO:0000313" key="3">
    <source>
        <dbReference type="RefSeq" id="XP_016437870.1"/>
    </source>
</evidence>
<keyword evidence="1" id="KW-0347">Helicase</keyword>
<dbReference type="STRING" id="4097.A0A1S3XD54"/>
<dbReference type="SUPFAM" id="SSF52540">
    <property type="entry name" value="P-loop containing nucleoside triphosphate hydrolases"/>
    <property type="match status" value="1"/>
</dbReference>